<dbReference type="AlphaFoldDB" id="A0A5N6A758"/>
<keyword evidence="1" id="KW-0812">Transmembrane</keyword>
<feature type="transmembrane region" description="Helical" evidence="1">
    <location>
        <begin position="153"/>
        <end position="172"/>
    </location>
</feature>
<feature type="transmembrane region" description="Helical" evidence="1">
    <location>
        <begin position="88"/>
        <end position="114"/>
    </location>
</feature>
<feature type="transmembrane region" description="Helical" evidence="1">
    <location>
        <begin position="126"/>
        <end position="146"/>
    </location>
</feature>
<dbReference type="OrthoDB" id="4280966at2"/>
<gene>
    <name evidence="2" type="ORF">FH607_015340</name>
</gene>
<proteinExistence type="predicted"/>
<feature type="transmembrane region" description="Helical" evidence="1">
    <location>
        <begin position="12"/>
        <end position="29"/>
    </location>
</feature>
<name>A0A5N6A758_9ACTN</name>
<keyword evidence="1" id="KW-1133">Transmembrane helix</keyword>
<organism evidence="2 3">
    <name type="scientific">Streptomyces mimosae</name>
    <dbReference type="NCBI Taxonomy" id="2586635"/>
    <lineage>
        <taxon>Bacteria</taxon>
        <taxon>Bacillati</taxon>
        <taxon>Actinomycetota</taxon>
        <taxon>Actinomycetes</taxon>
        <taxon>Kitasatosporales</taxon>
        <taxon>Streptomycetaceae</taxon>
        <taxon>Streptomyces</taxon>
    </lineage>
</organism>
<reference evidence="2" key="1">
    <citation type="submission" date="2019-10" db="EMBL/GenBank/DDBJ databases">
        <title>Nonomuraea sp. nov., isolated from Phyllanthus amarus.</title>
        <authorList>
            <person name="Klykleung N."/>
            <person name="Tanasupawat S."/>
        </authorList>
    </citation>
    <scope>NUCLEOTIDE SEQUENCE [LARGE SCALE GENOMIC DNA]</scope>
    <source>
        <strain evidence="2">3MP-10</strain>
    </source>
</reference>
<dbReference type="EMBL" id="VDLY02000009">
    <property type="protein sequence ID" value="KAB8164617.1"/>
    <property type="molecule type" value="Genomic_DNA"/>
</dbReference>
<evidence type="ECO:0000256" key="1">
    <source>
        <dbReference type="SAM" id="Phobius"/>
    </source>
</evidence>
<dbReference type="RefSeq" id="WP_139668807.1">
    <property type="nucleotide sequence ID" value="NZ_VDLY02000009.1"/>
</dbReference>
<dbReference type="Proteomes" id="UP000314251">
    <property type="component" value="Unassembled WGS sequence"/>
</dbReference>
<protein>
    <submittedName>
        <fullName evidence="2">Uncharacterized protein</fullName>
    </submittedName>
</protein>
<sequence>MNLRTLLRTSSALWVAPLALGLILFYYVAVGQENAFRQDYGWAPTLVSAPLEVAYAFAYGVTAALGAWESGRLRRAAVWELAPARSRYLVAAQVLLPVVGLGWLMLCLPVTLALARAGVVPTPVSLGPLVLGLVLCGAHAVVGFAVGLRVPAVVAAPVLAVLVWLVVATSRATDVPWRRYTLGQYGVTLEFGETATVGSLVAQALPTVALALAVAALWLPLRQLLSVAMALTVLVAGVGVAHAMTRDWTTDPLRIDAAPMTCAGQAPRVCMPEATVGDIEAVRTEVVGALDALVAVGIAEPPETVTDSLTDGRRGVASTEETWRLGLTSGERQGTVRYRMVTEAVDFPCYLPEPRAERSVLLWASERTGVAETFWAFLDRDPYVDDAQRELLREIVDGVLAEPDETQLRWYHEATRAACEASA</sequence>
<accession>A0A5N6A758</accession>
<feature type="transmembrane region" description="Helical" evidence="1">
    <location>
        <begin position="49"/>
        <end position="68"/>
    </location>
</feature>
<feature type="transmembrane region" description="Helical" evidence="1">
    <location>
        <begin position="200"/>
        <end position="219"/>
    </location>
</feature>
<feature type="transmembrane region" description="Helical" evidence="1">
    <location>
        <begin position="224"/>
        <end position="244"/>
    </location>
</feature>
<comment type="caution">
    <text evidence="2">The sequence shown here is derived from an EMBL/GenBank/DDBJ whole genome shotgun (WGS) entry which is preliminary data.</text>
</comment>
<evidence type="ECO:0000313" key="3">
    <source>
        <dbReference type="Proteomes" id="UP000314251"/>
    </source>
</evidence>
<evidence type="ECO:0000313" key="2">
    <source>
        <dbReference type="EMBL" id="KAB8164617.1"/>
    </source>
</evidence>
<keyword evidence="3" id="KW-1185">Reference proteome</keyword>
<keyword evidence="1" id="KW-0472">Membrane</keyword>